<dbReference type="OrthoDB" id="9798250at2"/>
<dbReference type="InterPro" id="IPR018641">
    <property type="entry name" value="Trfase_1_rSAM/seldom-assoc"/>
</dbReference>
<evidence type="ECO:0000313" key="1">
    <source>
        <dbReference type="EMBL" id="GDY33491.1"/>
    </source>
</evidence>
<dbReference type="Pfam" id="PF09837">
    <property type="entry name" value="DUF2064"/>
    <property type="match status" value="1"/>
</dbReference>
<sequence length="238" mass="24162">MTGLCLLVVAKAPVPGLAKTRLCPPASPEQAAEVAAAALLDTLDAVLAVPSAVPVVALTGDLPGAAQFAELRPLLARTRMIPQRGADFAARLAAAHADAAALCPGLPVLQIGMDTPQVTPGLLAAAGTRLRTDAADAVLGPAEDGGWWALGLRDPRAAEALREVPMSTAETGARTLDALRGRGLHVGTLPTLSDVDTVGDALRVADLVPESRFARAVGPLRAHSAPSKAAALPLTTED</sequence>
<keyword evidence="2" id="KW-1185">Reference proteome</keyword>
<evidence type="ECO:0000313" key="2">
    <source>
        <dbReference type="Proteomes" id="UP000298860"/>
    </source>
</evidence>
<organism evidence="1 2">
    <name type="scientific">Gandjariella thermophila</name>
    <dbReference type="NCBI Taxonomy" id="1931992"/>
    <lineage>
        <taxon>Bacteria</taxon>
        <taxon>Bacillati</taxon>
        <taxon>Actinomycetota</taxon>
        <taxon>Actinomycetes</taxon>
        <taxon>Pseudonocardiales</taxon>
        <taxon>Pseudonocardiaceae</taxon>
        <taxon>Gandjariella</taxon>
    </lineage>
</organism>
<dbReference type="EMBL" id="BJFL01000044">
    <property type="protein sequence ID" value="GDY33491.1"/>
    <property type="molecule type" value="Genomic_DNA"/>
</dbReference>
<dbReference type="AlphaFoldDB" id="A0A4D4J9Z5"/>
<gene>
    <name evidence="1" type="ORF">GTS_51240</name>
</gene>
<name>A0A4D4J9Z5_9PSEU</name>
<reference evidence="2" key="1">
    <citation type="submission" date="2019-04" db="EMBL/GenBank/DDBJ databases">
        <title>Draft genome sequence of Pseudonocardiaceae bacterium SL3-2-4.</title>
        <authorList>
            <person name="Ningsih F."/>
            <person name="Yokota A."/>
            <person name="Sakai Y."/>
            <person name="Nanatani K."/>
            <person name="Yabe S."/>
            <person name="Oetari A."/>
            <person name="Sjamsuridzal W."/>
        </authorList>
    </citation>
    <scope>NUCLEOTIDE SEQUENCE [LARGE SCALE GENOMIC DNA]</scope>
    <source>
        <strain evidence="2">SL3-2-4</strain>
    </source>
</reference>
<accession>A0A4D4J9Z5</accession>
<protein>
    <recommendedName>
        <fullName evidence="3">Glycosyl transferase</fullName>
    </recommendedName>
</protein>
<dbReference type="InterPro" id="IPR029044">
    <property type="entry name" value="Nucleotide-diphossugar_trans"/>
</dbReference>
<evidence type="ECO:0008006" key="3">
    <source>
        <dbReference type="Google" id="ProtNLM"/>
    </source>
</evidence>
<dbReference type="Proteomes" id="UP000298860">
    <property type="component" value="Unassembled WGS sequence"/>
</dbReference>
<dbReference type="Gene3D" id="3.90.550.10">
    <property type="entry name" value="Spore Coat Polysaccharide Biosynthesis Protein SpsA, Chain A"/>
    <property type="match status" value="1"/>
</dbReference>
<comment type="caution">
    <text evidence="1">The sequence shown here is derived from an EMBL/GenBank/DDBJ whole genome shotgun (WGS) entry which is preliminary data.</text>
</comment>
<proteinExistence type="predicted"/>
<dbReference type="RefSeq" id="WP_137816428.1">
    <property type="nucleotide sequence ID" value="NZ_BJFL01000044.1"/>
</dbReference>
<dbReference type="SUPFAM" id="SSF53448">
    <property type="entry name" value="Nucleotide-diphospho-sugar transferases"/>
    <property type="match status" value="1"/>
</dbReference>
<dbReference type="PANTHER" id="PTHR36529:SF1">
    <property type="entry name" value="GLYCOSYLTRANSFERASE"/>
    <property type="match status" value="1"/>
</dbReference>
<dbReference type="PANTHER" id="PTHR36529">
    <property type="entry name" value="SLL1095 PROTEIN"/>
    <property type="match status" value="1"/>
</dbReference>